<keyword evidence="4" id="KW-1185">Reference proteome</keyword>
<organism evidence="3 4">
    <name type="scientific">Rhodococcus tukisamuensis</name>
    <dbReference type="NCBI Taxonomy" id="168276"/>
    <lineage>
        <taxon>Bacteria</taxon>
        <taxon>Bacillati</taxon>
        <taxon>Actinomycetota</taxon>
        <taxon>Actinomycetes</taxon>
        <taxon>Mycobacteriales</taxon>
        <taxon>Nocardiaceae</taxon>
        <taxon>Rhodococcus</taxon>
    </lineage>
</organism>
<feature type="compositionally biased region" description="Low complexity" evidence="1">
    <location>
        <begin position="260"/>
        <end position="288"/>
    </location>
</feature>
<dbReference type="AlphaFoldDB" id="A0A1G7F055"/>
<accession>A0A1G7F055</accession>
<feature type="domain" description="DUF222" evidence="2">
    <location>
        <begin position="47"/>
        <end position="398"/>
    </location>
</feature>
<dbReference type="STRING" id="168276.SAMN05444580_1361"/>
<dbReference type="RefSeq" id="WP_092776515.1">
    <property type="nucleotide sequence ID" value="NZ_FNAB01000036.1"/>
</dbReference>
<evidence type="ECO:0000256" key="1">
    <source>
        <dbReference type="SAM" id="MobiDB-lite"/>
    </source>
</evidence>
<proteinExistence type="predicted"/>
<sequence length="413" mass="44173">MTAVHDHADEHVIDNAPLAAALRTVETGMQSLRGLDTAAVSNRDRLALLVRLERIARTVPALGHTLVNQLLEQRAADEFGGTTVRELLADTLRISPAKAGERIHAATELGAATTLGGQPLEPKLAATAAAAHHGDLDPAHVDVIREFLHQLPAAVDAGTRQQAEAQLAGQALILRPDELRAVARRLASVLDPDGTLDDETDRARKRYFRMGPQGRDKMTNGSFCTDPEGRAYLEAIMAKLAKPGMCNPEGEGRDETQPGSEPHTSSEVPESSSPATPTADTQPTPSAAARDHRTQGQRQHDALKAVLRSVLASGELGRHRGVPVTVVATMTARDLQESTGHAVTGGGTLVPMSEMICMAARGARHYLAIFDDDGRPLYLGRSKRLGTTDQRIVLYAKDRGCTFPGCSSPGYWS</sequence>
<feature type="region of interest" description="Disordered" evidence="1">
    <location>
        <begin position="243"/>
        <end position="300"/>
    </location>
</feature>
<feature type="non-terminal residue" evidence="3">
    <location>
        <position position="413"/>
    </location>
</feature>
<dbReference type="InterPro" id="IPR003870">
    <property type="entry name" value="DUF222"/>
</dbReference>
<protein>
    <recommendedName>
        <fullName evidence="2">DUF222 domain-containing protein</fullName>
    </recommendedName>
</protein>
<feature type="compositionally biased region" description="Basic and acidic residues" evidence="1">
    <location>
        <begin position="289"/>
        <end position="300"/>
    </location>
</feature>
<name>A0A1G7F055_9NOCA</name>
<evidence type="ECO:0000259" key="2">
    <source>
        <dbReference type="Pfam" id="PF02720"/>
    </source>
</evidence>
<gene>
    <name evidence="3" type="ORF">SAMN05444580_1361</name>
</gene>
<dbReference type="EMBL" id="FNAB01000036">
    <property type="protein sequence ID" value="SDE69303.1"/>
    <property type="molecule type" value="Genomic_DNA"/>
</dbReference>
<reference evidence="3 4" key="1">
    <citation type="submission" date="2016-10" db="EMBL/GenBank/DDBJ databases">
        <authorList>
            <person name="de Groot N.N."/>
        </authorList>
    </citation>
    <scope>NUCLEOTIDE SEQUENCE [LARGE SCALE GENOMIC DNA]</scope>
    <source>
        <strain evidence="3 4">JCM 11308</strain>
    </source>
</reference>
<dbReference type="Proteomes" id="UP000199417">
    <property type="component" value="Unassembled WGS sequence"/>
</dbReference>
<dbReference type="Pfam" id="PF02720">
    <property type="entry name" value="DUF222"/>
    <property type="match status" value="1"/>
</dbReference>
<evidence type="ECO:0000313" key="3">
    <source>
        <dbReference type="EMBL" id="SDE69303.1"/>
    </source>
</evidence>
<evidence type="ECO:0000313" key="4">
    <source>
        <dbReference type="Proteomes" id="UP000199417"/>
    </source>
</evidence>